<dbReference type="RefSeq" id="WP_188826606.1">
    <property type="nucleotide sequence ID" value="NZ_JBHEES010000085.1"/>
</dbReference>
<accession>A0A916SSD8</accession>
<feature type="domain" description="GntR C-terminal" evidence="4">
    <location>
        <begin position="17"/>
        <end position="139"/>
    </location>
</feature>
<dbReference type="Pfam" id="PF07729">
    <property type="entry name" value="FCD"/>
    <property type="match status" value="1"/>
</dbReference>
<evidence type="ECO:0000313" key="6">
    <source>
        <dbReference type="Proteomes" id="UP000646478"/>
    </source>
</evidence>
<organism evidence="5 6">
    <name type="scientific">Brucella endophytica</name>
    <dbReference type="NCBI Taxonomy" id="1963359"/>
    <lineage>
        <taxon>Bacteria</taxon>
        <taxon>Pseudomonadati</taxon>
        <taxon>Pseudomonadota</taxon>
        <taxon>Alphaproteobacteria</taxon>
        <taxon>Hyphomicrobiales</taxon>
        <taxon>Brucellaceae</taxon>
        <taxon>Brucella/Ochrobactrum group</taxon>
        <taxon>Brucella</taxon>
    </lineage>
</organism>
<keyword evidence="3" id="KW-0804">Transcription</keyword>
<dbReference type="Proteomes" id="UP000646478">
    <property type="component" value="Unassembled WGS sequence"/>
</dbReference>
<dbReference type="SUPFAM" id="SSF48008">
    <property type="entry name" value="GntR ligand-binding domain-like"/>
    <property type="match status" value="1"/>
</dbReference>
<keyword evidence="6" id="KW-1185">Reference proteome</keyword>
<evidence type="ECO:0000256" key="1">
    <source>
        <dbReference type="ARBA" id="ARBA00023015"/>
    </source>
</evidence>
<name>A0A916SSD8_9HYPH</name>
<evidence type="ECO:0000256" key="3">
    <source>
        <dbReference type="ARBA" id="ARBA00023163"/>
    </source>
</evidence>
<dbReference type="PANTHER" id="PTHR43537">
    <property type="entry name" value="TRANSCRIPTIONAL REGULATOR, GNTR FAMILY"/>
    <property type="match status" value="1"/>
</dbReference>
<keyword evidence="2" id="KW-0238">DNA-binding</keyword>
<dbReference type="InterPro" id="IPR008920">
    <property type="entry name" value="TF_FadR/GntR_C"/>
</dbReference>
<keyword evidence="1" id="KW-0805">Transcription regulation</keyword>
<comment type="caution">
    <text evidence="5">The sequence shown here is derived from an EMBL/GenBank/DDBJ whole genome shotgun (WGS) entry which is preliminary data.</text>
</comment>
<gene>
    <name evidence="5" type="ORF">GCM10011491_47070</name>
</gene>
<dbReference type="Gene3D" id="1.20.120.530">
    <property type="entry name" value="GntR ligand-binding domain-like"/>
    <property type="match status" value="1"/>
</dbReference>
<dbReference type="GO" id="GO:0003677">
    <property type="term" value="F:DNA binding"/>
    <property type="evidence" value="ECO:0007669"/>
    <property type="project" value="UniProtKB-KW"/>
</dbReference>
<evidence type="ECO:0000256" key="2">
    <source>
        <dbReference type="ARBA" id="ARBA00023125"/>
    </source>
</evidence>
<proteinExistence type="predicted"/>
<dbReference type="SMART" id="SM00895">
    <property type="entry name" value="FCD"/>
    <property type="match status" value="1"/>
</dbReference>
<sequence length="176" mass="20154">MDVPTANRELDARSIFELYEIRAVLEETAVRLLCERASDNDIAALTENEYQDGLLYSGRTIREASAADEAFHLAIARLSANRELYRQLALINERIRFIRWVDMAAAVTRTKGEHRRIMDAILIRDADAAVLLMRGHIVKRMDQIVASVREGYSNIYVAGPEELFERRLQNEESSNE</sequence>
<dbReference type="PANTHER" id="PTHR43537:SF45">
    <property type="entry name" value="GNTR FAMILY REGULATORY PROTEIN"/>
    <property type="match status" value="1"/>
</dbReference>
<dbReference type="EMBL" id="BMHH01000071">
    <property type="protein sequence ID" value="GGB14090.1"/>
    <property type="molecule type" value="Genomic_DNA"/>
</dbReference>
<dbReference type="InterPro" id="IPR011711">
    <property type="entry name" value="GntR_C"/>
</dbReference>
<evidence type="ECO:0000313" key="5">
    <source>
        <dbReference type="EMBL" id="GGB14090.1"/>
    </source>
</evidence>
<dbReference type="AlphaFoldDB" id="A0A916SSD8"/>
<evidence type="ECO:0000259" key="4">
    <source>
        <dbReference type="SMART" id="SM00895"/>
    </source>
</evidence>
<reference evidence="5" key="1">
    <citation type="journal article" date="2014" name="Int. J. Syst. Evol. Microbiol.">
        <title>Complete genome sequence of Corynebacterium casei LMG S-19264T (=DSM 44701T), isolated from a smear-ripened cheese.</title>
        <authorList>
            <consortium name="US DOE Joint Genome Institute (JGI-PGF)"/>
            <person name="Walter F."/>
            <person name="Albersmeier A."/>
            <person name="Kalinowski J."/>
            <person name="Ruckert C."/>
        </authorList>
    </citation>
    <scope>NUCLEOTIDE SEQUENCE</scope>
    <source>
        <strain evidence="5">CGMCC 1.15082</strain>
    </source>
</reference>
<reference evidence="5" key="2">
    <citation type="submission" date="2020-09" db="EMBL/GenBank/DDBJ databases">
        <authorList>
            <person name="Sun Q."/>
            <person name="Zhou Y."/>
        </authorList>
    </citation>
    <scope>NUCLEOTIDE SEQUENCE</scope>
    <source>
        <strain evidence="5">CGMCC 1.15082</strain>
    </source>
</reference>
<protein>
    <recommendedName>
        <fullName evidence="4">GntR C-terminal domain-containing protein</fullName>
    </recommendedName>
</protein>